<comment type="caution">
    <text evidence="2">The sequence shown here is derived from an EMBL/GenBank/DDBJ whole genome shotgun (WGS) entry which is preliminary data.</text>
</comment>
<organism evidence="2 3">
    <name type="scientific">Loxostege sticticalis</name>
    <name type="common">Beet webworm moth</name>
    <dbReference type="NCBI Taxonomy" id="481309"/>
    <lineage>
        <taxon>Eukaryota</taxon>
        <taxon>Metazoa</taxon>
        <taxon>Ecdysozoa</taxon>
        <taxon>Arthropoda</taxon>
        <taxon>Hexapoda</taxon>
        <taxon>Insecta</taxon>
        <taxon>Pterygota</taxon>
        <taxon>Neoptera</taxon>
        <taxon>Endopterygota</taxon>
        <taxon>Lepidoptera</taxon>
        <taxon>Glossata</taxon>
        <taxon>Ditrysia</taxon>
        <taxon>Pyraloidea</taxon>
        <taxon>Crambidae</taxon>
        <taxon>Pyraustinae</taxon>
        <taxon>Loxostege</taxon>
    </lineage>
</organism>
<evidence type="ECO:0000313" key="3">
    <source>
        <dbReference type="Proteomes" id="UP001549920"/>
    </source>
</evidence>
<dbReference type="PROSITE" id="PS50878">
    <property type="entry name" value="RT_POL"/>
    <property type="match status" value="1"/>
</dbReference>
<accession>A0ABR3HLM3</accession>
<name>A0ABR3HLM3_LOXSC</name>
<dbReference type="EMBL" id="JBEUOH010000017">
    <property type="protein sequence ID" value="KAL0871306.1"/>
    <property type="molecule type" value="Genomic_DNA"/>
</dbReference>
<dbReference type="PANTHER" id="PTHR33050">
    <property type="entry name" value="REVERSE TRANSCRIPTASE DOMAIN-CONTAINING PROTEIN"/>
    <property type="match status" value="1"/>
</dbReference>
<protein>
    <recommendedName>
        <fullName evidence="1">Reverse transcriptase domain-containing protein</fullName>
    </recommendedName>
</protein>
<dbReference type="InterPro" id="IPR000477">
    <property type="entry name" value="RT_dom"/>
</dbReference>
<dbReference type="CDD" id="cd03714">
    <property type="entry name" value="RT_DIRS1"/>
    <property type="match status" value="1"/>
</dbReference>
<dbReference type="PANTHER" id="PTHR33050:SF7">
    <property type="entry name" value="RIBONUCLEASE H"/>
    <property type="match status" value="1"/>
</dbReference>
<feature type="domain" description="Reverse transcriptase" evidence="1">
    <location>
        <begin position="1"/>
        <end position="142"/>
    </location>
</feature>
<dbReference type="Pfam" id="PF00078">
    <property type="entry name" value="RVT_1"/>
    <property type="match status" value="1"/>
</dbReference>
<proteinExistence type="predicted"/>
<dbReference type="SUPFAM" id="SSF56672">
    <property type="entry name" value="DNA/RNA polymerases"/>
    <property type="match status" value="1"/>
</dbReference>
<dbReference type="CDD" id="cd09275">
    <property type="entry name" value="RNase_HI_RT_DIRS1"/>
    <property type="match status" value="1"/>
</dbReference>
<evidence type="ECO:0000259" key="1">
    <source>
        <dbReference type="PROSITE" id="PS50878"/>
    </source>
</evidence>
<dbReference type="InterPro" id="IPR043128">
    <property type="entry name" value="Rev_trsase/Diguanyl_cyclase"/>
</dbReference>
<reference evidence="2 3" key="1">
    <citation type="submission" date="2024-06" db="EMBL/GenBank/DDBJ databases">
        <title>A chromosome-level genome assembly of beet webworm, Loxostege sticticalis.</title>
        <authorList>
            <person name="Zhang Y."/>
        </authorList>
    </citation>
    <scope>NUCLEOTIDE SEQUENCE [LARGE SCALE GENOMIC DNA]</scope>
    <source>
        <strain evidence="2">AQ026</strain>
        <tissue evidence="2">Whole body</tissue>
    </source>
</reference>
<gene>
    <name evidence="2" type="ORF">ABMA27_005051</name>
</gene>
<dbReference type="Proteomes" id="UP001549920">
    <property type="component" value="Unassembled WGS sequence"/>
</dbReference>
<dbReference type="InterPro" id="IPR043502">
    <property type="entry name" value="DNA/RNA_pol_sf"/>
</dbReference>
<dbReference type="Gene3D" id="3.30.70.270">
    <property type="match status" value="1"/>
</dbReference>
<keyword evidence="3" id="KW-1185">Reference proteome</keyword>
<dbReference type="InterPro" id="IPR052055">
    <property type="entry name" value="Hepadnavirus_pol/RT"/>
</dbReference>
<evidence type="ECO:0000313" key="2">
    <source>
        <dbReference type="EMBL" id="KAL0871306.1"/>
    </source>
</evidence>
<dbReference type="Gene3D" id="3.10.10.10">
    <property type="entry name" value="HIV Type 1 Reverse Transcriptase, subunit A, domain 1"/>
    <property type="match status" value="1"/>
</dbReference>
<dbReference type="Gene3D" id="3.30.420.10">
    <property type="entry name" value="Ribonuclease H-like superfamily/Ribonuclease H"/>
    <property type="match status" value="1"/>
</dbReference>
<sequence length="523" mass="60675">MEDYRTAAKLLPRHGYTATIDLKEAYLLVPISEPDRKFLRFEFQHENGINTTYQFTAMPYGLSVAPRTFTKLMKEVVTSLRSQGFTSVIYLDDILCIGDSYLDCLKNVTETLRLLKCLGFVINSEKSSLQPNHSCRFLGFIFNSIDMSISLPDDKRDHIAFLVKKFISLPTCSIRDFAQLIGTLVAACPAARYGWLYTKLLERQKFLEFKKHRNYDAKIELTGEILPDLKWWYENISLTRNFIDIFNYDLEIYTDASRTGWGAFCNQRRVNGGWTDSEKEFHINYLELLAIFLALKCLVAEKSNIAILLRVDNTTAISYINRMGGIQFPHLNELARTIWQWCEKRGLWLSASYINSRDNKEADEESRRNPDIEWDLSLRAFEFITNNLGIPEIDLFASRINAKCNIYVSWKQDPDAAAVDAFTLNWKQWFFYAFPPFPLILKCIQKIKHDRASGILVFPFWPSQPWFPLLKTLLVSEIVYLDSSYALSNSCFRAHHKFFRQNTLAVAKLSGLRSLEEELQSRP</sequence>
<dbReference type="InterPro" id="IPR036397">
    <property type="entry name" value="RNaseH_sf"/>
</dbReference>